<dbReference type="Pfam" id="PF08901">
    <property type="entry name" value="DUF1847"/>
    <property type="match status" value="1"/>
</dbReference>
<organism evidence="1 2">
    <name type="scientific">Desulfosporosinus hippei DSM 8344</name>
    <dbReference type="NCBI Taxonomy" id="1121419"/>
    <lineage>
        <taxon>Bacteria</taxon>
        <taxon>Bacillati</taxon>
        <taxon>Bacillota</taxon>
        <taxon>Clostridia</taxon>
        <taxon>Eubacteriales</taxon>
        <taxon>Desulfitobacteriaceae</taxon>
        <taxon>Desulfosporosinus</taxon>
    </lineage>
</organism>
<evidence type="ECO:0000313" key="2">
    <source>
        <dbReference type="Proteomes" id="UP000198656"/>
    </source>
</evidence>
<name>A0A1G8LTF6_9FIRM</name>
<dbReference type="Proteomes" id="UP000198656">
    <property type="component" value="Unassembled WGS sequence"/>
</dbReference>
<sequence length="197" mass="22388">MKCASCKMKTKNMCDKEGFDCTGGKYSLDECLEEENKPFHRLSGCFQAVHGNNLSRLDELIMFAKNMGYKKLGMAFCIGLAEEAEVLEKILSQHFEVYSACCKIGGLKKEDYEIPKVNEEKIEVICDPILQAKVLEHDETELNISLGLCVGHDMLFNKYSKAPVTTYAVKDRILGHNPLAVCYSSYLRKKYLNKKYE</sequence>
<dbReference type="EMBL" id="FNCP01000054">
    <property type="protein sequence ID" value="SDI58903.1"/>
    <property type="molecule type" value="Genomic_DNA"/>
</dbReference>
<proteinExistence type="predicted"/>
<evidence type="ECO:0000313" key="1">
    <source>
        <dbReference type="EMBL" id="SDI58903.1"/>
    </source>
</evidence>
<dbReference type="AlphaFoldDB" id="A0A1G8LTF6"/>
<dbReference type="InterPro" id="IPR014997">
    <property type="entry name" value="DUF1847"/>
</dbReference>
<dbReference type="STRING" id="1121419.SAMN05443529_15417"/>
<dbReference type="RefSeq" id="WP_092335854.1">
    <property type="nucleotide sequence ID" value="NZ_FNCP01000054.1"/>
</dbReference>
<keyword evidence="2" id="KW-1185">Reference proteome</keyword>
<gene>
    <name evidence="1" type="ORF">SAMN05443529_15417</name>
</gene>
<protein>
    <submittedName>
        <fullName evidence="1">Uncharacterized metal-binding protein</fullName>
    </submittedName>
</protein>
<reference evidence="2" key="1">
    <citation type="submission" date="2016-10" db="EMBL/GenBank/DDBJ databases">
        <authorList>
            <person name="Varghese N."/>
            <person name="Submissions S."/>
        </authorList>
    </citation>
    <scope>NUCLEOTIDE SEQUENCE [LARGE SCALE GENOMIC DNA]</scope>
    <source>
        <strain evidence="2">DSM 8344</strain>
    </source>
</reference>
<dbReference type="OrthoDB" id="9795204at2"/>
<accession>A0A1G8LTF6</accession>